<dbReference type="Pfam" id="PF00557">
    <property type="entry name" value="Peptidase_M24"/>
    <property type="match status" value="1"/>
</dbReference>
<organism evidence="3 4">
    <name type="scientific">Candidatus Lucifugimonas marina</name>
    <dbReference type="NCBI Taxonomy" id="3038979"/>
    <lineage>
        <taxon>Bacteria</taxon>
        <taxon>Bacillati</taxon>
        <taxon>Chloroflexota</taxon>
        <taxon>Dehalococcoidia</taxon>
        <taxon>SAR202 cluster</taxon>
        <taxon>Candidatus Lucifugimonadales</taxon>
        <taxon>Candidatus Lucifugimonadaceae</taxon>
        <taxon>Candidatus Lucifugimonas</taxon>
    </lineage>
</organism>
<dbReference type="PANTHER" id="PTHR46112:SF3">
    <property type="entry name" value="AMINOPEPTIDASE YPDF"/>
    <property type="match status" value="1"/>
</dbReference>
<keyword evidence="4" id="KW-1185">Reference proteome</keyword>
<dbReference type="Proteomes" id="UP001321249">
    <property type="component" value="Unassembled WGS sequence"/>
</dbReference>
<protein>
    <submittedName>
        <fullName evidence="3">M24 family metallopeptidase</fullName>
    </submittedName>
</protein>
<dbReference type="InterPro" id="IPR050659">
    <property type="entry name" value="Peptidase_M24B"/>
</dbReference>
<dbReference type="SUPFAM" id="SSF55920">
    <property type="entry name" value="Creatinase/aminopeptidase"/>
    <property type="match status" value="1"/>
</dbReference>
<dbReference type="EMBL" id="WMBE01000001">
    <property type="protein sequence ID" value="MDG0866184.1"/>
    <property type="molecule type" value="Genomic_DNA"/>
</dbReference>
<dbReference type="Proteomes" id="UP001219901">
    <property type="component" value="Chromosome"/>
</dbReference>
<dbReference type="EMBL" id="CP046147">
    <property type="protein sequence ID" value="WFG39096.1"/>
    <property type="molecule type" value="Genomic_DNA"/>
</dbReference>
<feature type="domain" description="Peptidase M24" evidence="1">
    <location>
        <begin position="172"/>
        <end position="385"/>
    </location>
</feature>
<name>A0AAJ6CRD4_9CHLR</name>
<dbReference type="InterPro" id="IPR036005">
    <property type="entry name" value="Creatinase/aminopeptidase-like"/>
</dbReference>
<reference evidence="4 5" key="1">
    <citation type="submission" date="2019-11" db="EMBL/GenBank/DDBJ databases">
        <authorList>
            <person name="Cho J.-C."/>
        </authorList>
    </citation>
    <scope>NUCLEOTIDE SEQUENCE [LARGE SCALE GENOMIC DNA]</scope>
    <source>
        <strain evidence="3 4">JH1073</strain>
        <strain evidence="2 5">JH702</strain>
    </source>
</reference>
<reference evidence="3" key="2">
    <citation type="journal article" date="2023" name="Nat. Commun.">
        <title>Cultivation of marine bacteria of the SAR202 clade.</title>
        <authorList>
            <person name="Lim Y."/>
            <person name="Seo J.H."/>
            <person name="Giovannoni S.J."/>
            <person name="Kang I."/>
            <person name="Cho J.C."/>
        </authorList>
    </citation>
    <scope>NUCLEOTIDE SEQUENCE</scope>
    <source>
        <strain evidence="3">JH1073</strain>
    </source>
</reference>
<evidence type="ECO:0000313" key="5">
    <source>
        <dbReference type="Proteomes" id="UP001321249"/>
    </source>
</evidence>
<reference evidence="4" key="3">
    <citation type="submission" date="2023-06" db="EMBL/GenBank/DDBJ databases">
        <title>Pangenomics reveal diversification of enzyme families and niche specialization in globally abundant SAR202 bacteria.</title>
        <authorList>
            <person name="Saw J.H.W."/>
        </authorList>
    </citation>
    <scope>NUCLEOTIDE SEQUENCE [LARGE SCALE GENOMIC DNA]</scope>
    <source>
        <strain evidence="4">JH1073</strain>
    </source>
</reference>
<evidence type="ECO:0000313" key="3">
    <source>
        <dbReference type="EMBL" id="WFG39096.1"/>
    </source>
</evidence>
<evidence type="ECO:0000313" key="2">
    <source>
        <dbReference type="EMBL" id="MDG0866184.1"/>
    </source>
</evidence>
<sequence length="406" mass="45518">MSLSDIDLNSFGGKPLDDAREFLQSAGIDGWLTRDYRYTNPVFEAALGKRVGHLTRPVWLWIPSNNEPQILAHEVDSARFPADSPEITAYGNRDQMIAGLKAFVGSASKVAMEYSPLYELPRVGRVDAGTIELIRSLGPEIVSSGDVIQYSTERWTPEQLQSHFFAVDALDNIVKQTFKYIGENIRWALTEHDIAEHIRGRFDRAGLEWDDGPSVAFNEHSSDPHYEPKPGEAAVIRREGWLLIDLWARKKPETPDQRNISADITWTAKLGDPPTAKQQEVFDAVAGARDAAFELLENRVLEGDNPQGWEIDRASREVIEKAGYGKYYVHRLGHSLGYEVHSNGVNLDDWETHDTRTVINGVGVTIEPGIYLPEFGVRSEMDVYLGEDGPEITGNRQTEIVQIETS</sequence>
<proteinExistence type="predicted"/>
<gene>
    <name evidence="2" type="ORF">GKO46_03755</name>
    <name evidence="3" type="ORF">GKO48_05505</name>
</gene>
<dbReference type="InterPro" id="IPR000994">
    <property type="entry name" value="Pept_M24"/>
</dbReference>
<evidence type="ECO:0000259" key="1">
    <source>
        <dbReference type="Pfam" id="PF00557"/>
    </source>
</evidence>
<dbReference type="AlphaFoldDB" id="A0AAJ6CRD4"/>
<dbReference type="RefSeq" id="WP_342822441.1">
    <property type="nucleotide sequence ID" value="NZ_CP046146.1"/>
</dbReference>
<dbReference type="Gene3D" id="3.90.230.10">
    <property type="entry name" value="Creatinase/methionine aminopeptidase superfamily"/>
    <property type="match status" value="1"/>
</dbReference>
<accession>A0AAJ6CRD4</accession>
<dbReference type="PANTHER" id="PTHR46112">
    <property type="entry name" value="AMINOPEPTIDASE"/>
    <property type="match status" value="1"/>
</dbReference>
<evidence type="ECO:0000313" key="4">
    <source>
        <dbReference type="Proteomes" id="UP001219901"/>
    </source>
</evidence>